<accession>A0ABV5IPP6</accession>
<evidence type="ECO:0000313" key="3">
    <source>
        <dbReference type="Proteomes" id="UP001589647"/>
    </source>
</evidence>
<dbReference type="EMBL" id="JBHMEI010000037">
    <property type="protein sequence ID" value="MFB9206476.1"/>
    <property type="molecule type" value="Genomic_DNA"/>
</dbReference>
<protein>
    <recommendedName>
        <fullName evidence="4">Ig-like domain-containing protein</fullName>
    </recommendedName>
</protein>
<evidence type="ECO:0000256" key="1">
    <source>
        <dbReference type="SAM" id="SignalP"/>
    </source>
</evidence>
<name>A0ABV5IPP6_9ACTN</name>
<keyword evidence="1" id="KW-0732">Signal</keyword>
<evidence type="ECO:0008006" key="4">
    <source>
        <dbReference type="Google" id="ProtNLM"/>
    </source>
</evidence>
<comment type="caution">
    <text evidence="2">The sequence shown here is derived from an EMBL/GenBank/DDBJ whole genome shotgun (WGS) entry which is preliminary data.</text>
</comment>
<dbReference type="RefSeq" id="WP_189651129.1">
    <property type="nucleotide sequence ID" value="NZ_BMRC01000017.1"/>
</dbReference>
<feature type="signal peptide" evidence="1">
    <location>
        <begin position="1"/>
        <end position="25"/>
    </location>
</feature>
<dbReference type="Proteomes" id="UP001589647">
    <property type="component" value="Unassembled WGS sequence"/>
</dbReference>
<evidence type="ECO:0000313" key="2">
    <source>
        <dbReference type="EMBL" id="MFB9206476.1"/>
    </source>
</evidence>
<keyword evidence="3" id="KW-1185">Reference proteome</keyword>
<reference evidence="2 3" key="1">
    <citation type="submission" date="2024-09" db="EMBL/GenBank/DDBJ databases">
        <authorList>
            <person name="Sun Q."/>
            <person name="Mori K."/>
        </authorList>
    </citation>
    <scope>NUCLEOTIDE SEQUENCE [LARGE SCALE GENOMIC DNA]</scope>
    <source>
        <strain evidence="2 3">CCM 3426</strain>
    </source>
</reference>
<sequence length="344" mass="36651">MRWTTLLLGAVLLGGLPAVAGPASAAVAAADTPQVVIDGLTPGSYSGTCAAPVTYNAAGRVVLPPGPAADVAYSWQLDDKEVRGATLSFPESTQPRSQAVSATWNYGTSNAGAHRVRLVAQGATAEQGFNFTCGPAAPPAYVTFHDMLTPLFRGECNGAVGLRAEATVVADRDTEIQYRVVVDGVPGWPRSQQVNAGVKTHIGDFWYSSAQASGSGNIRIEVLNHNKPVKEEAYNRVCRAVPSPVPYVRISALTPMAYYGSCDEAPYLTAYGTFRAPAGTQVSYRWLMNGVQLEGNTLTVPQNGILQIQPAWWRQQSKQSGNLTLEVLNNDRPTLTVTQPVSCQ</sequence>
<proteinExistence type="predicted"/>
<organism evidence="2 3">
    <name type="scientific">Nonomuraea spiralis</name>
    <dbReference type="NCBI Taxonomy" id="46182"/>
    <lineage>
        <taxon>Bacteria</taxon>
        <taxon>Bacillati</taxon>
        <taxon>Actinomycetota</taxon>
        <taxon>Actinomycetes</taxon>
        <taxon>Streptosporangiales</taxon>
        <taxon>Streptosporangiaceae</taxon>
        <taxon>Nonomuraea</taxon>
    </lineage>
</organism>
<gene>
    <name evidence="2" type="ORF">ACFFV7_35130</name>
</gene>
<feature type="chain" id="PRO_5046790464" description="Ig-like domain-containing protein" evidence="1">
    <location>
        <begin position="26"/>
        <end position="344"/>
    </location>
</feature>